<evidence type="ECO:0000256" key="2">
    <source>
        <dbReference type="ARBA" id="ARBA00007362"/>
    </source>
</evidence>
<dbReference type="InterPro" id="IPR037185">
    <property type="entry name" value="EmrE-like"/>
</dbReference>
<reference evidence="9" key="1">
    <citation type="submission" date="2018-09" db="EMBL/GenBank/DDBJ databases">
        <authorList>
            <person name="Zhu H."/>
        </authorList>
    </citation>
    <scope>NUCLEOTIDE SEQUENCE [LARGE SCALE GENOMIC DNA]</scope>
    <source>
        <strain evidence="9">K1S02-23</strain>
    </source>
</reference>
<dbReference type="InterPro" id="IPR050638">
    <property type="entry name" value="AA-Vitamin_Transporters"/>
</dbReference>
<keyword evidence="9" id="KW-1185">Reference proteome</keyword>
<evidence type="ECO:0000256" key="6">
    <source>
        <dbReference type="SAM" id="Phobius"/>
    </source>
</evidence>
<feature type="transmembrane region" description="Helical" evidence="6">
    <location>
        <begin position="163"/>
        <end position="182"/>
    </location>
</feature>
<dbReference type="Pfam" id="PF00892">
    <property type="entry name" value="EamA"/>
    <property type="match status" value="2"/>
</dbReference>
<feature type="domain" description="EamA" evidence="7">
    <location>
        <begin position="29"/>
        <end position="152"/>
    </location>
</feature>
<evidence type="ECO:0000256" key="1">
    <source>
        <dbReference type="ARBA" id="ARBA00004141"/>
    </source>
</evidence>
<feature type="transmembrane region" description="Helical" evidence="6">
    <location>
        <begin position="136"/>
        <end position="157"/>
    </location>
</feature>
<dbReference type="RefSeq" id="WP_119783883.1">
    <property type="nucleotide sequence ID" value="NZ_QYUQ01000002.1"/>
</dbReference>
<proteinExistence type="inferred from homology"/>
<dbReference type="Proteomes" id="UP000266327">
    <property type="component" value="Unassembled WGS sequence"/>
</dbReference>
<dbReference type="AlphaFoldDB" id="A0A3A3G0J4"/>
<feature type="domain" description="EamA" evidence="7">
    <location>
        <begin position="166"/>
        <end position="298"/>
    </location>
</feature>
<name>A0A3A3G0J4_9BURK</name>
<evidence type="ECO:0000313" key="9">
    <source>
        <dbReference type="Proteomes" id="UP000266327"/>
    </source>
</evidence>
<evidence type="ECO:0000259" key="7">
    <source>
        <dbReference type="Pfam" id="PF00892"/>
    </source>
</evidence>
<feature type="transmembrane region" description="Helical" evidence="6">
    <location>
        <begin position="47"/>
        <end position="67"/>
    </location>
</feature>
<evidence type="ECO:0000256" key="3">
    <source>
        <dbReference type="ARBA" id="ARBA00022692"/>
    </source>
</evidence>
<accession>A0A3A3G0J4</accession>
<gene>
    <name evidence="8" type="ORF">D3878_01595</name>
</gene>
<keyword evidence="5 6" id="KW-0472">Membrane</keyword>
<feature type="transmembrane region" description="Helical" evidence="6">
    <location>
        <begin position="107"/>
        <end position="129"/>
    </location>
</feature>
<comment type="subcellular location">
    <subcellularLocation>
        <location evidence="1">Membrane</location>
        <topology evidence="1">Multi-pass membrane protein</topology>
    </subcellularLocation>
</comment>
<keyword evidence="4 6" id="KW-1133">Transmembrane helix</keyword>
<dbReference type="PANTHER" id="PTHR32322">
    <property type="entry name" value="INNER MEMBRANE TRANSPORTER"/>
    <property type="match status" value="1"/>
</dbReference>
<dbReference type="Gene3D" id="1.10.3730.20">
    <property type="match status" value="1"/>
</dbReference>
<evidence type="ECO:0000256" key="5">
    <source>
        <dbReference type="ARBA" id="ARBA00023136"/>
    </source>
</evidence>
<feature type="transmembrane region" description="Helical" evidence="6">
    <location>
        <begin position="281"/>
        <end position="298"/>
    </location>
</feature>
<comment type="similarity">
    <text evidence="2">Belongs to the EamA transporter family.</text>
</comment>
<evidence type="ECO:0000313" key="8">
    <source>
        <dbReference type="EMBL" id="RJG00429.1"/>
    </source>
</evidence>
<keyword evidence="3 6" id="KW-0812">Transmembrane</keyword>
<feature type="transmembrane region" description="Helical" evidence="6">
    <location>
        <begin position="259"/>
        <end position="275"/>
    </location>
</feature>
<organism evidence="8 9">
    <name type="scientific">Noviherbaspirillum sedimenti</name>
    <dbReference type="NCBI Taxonomy" id="2320865"/>
    <lineage>
        <taxon>Bacteria</taxon>
        <taxon>Pseudomonadati</taxon>
        <taxon>Pseudomonadota</taxon>
        <taxon>Betaproteobacteria</taxon>
        <taxon>Burkholderiales</taxon>
        <taxon>Oxalobacteraceae</taxon>
        <taxon>Noviherbaspirillum</taxon>
    </lineage>
</organism>
<feature type="transmembrane region" description="Helical" evidence="6">
    <location>
        <begin position="79"/>
        <end position="101"/>
    </location>
</feature>
<evidence type="ECO:0000256" key="4">
    <source>
        <dbReference type="ARBA" id="ARBA00022989"/>
    </source>
</evidence>
<dbReference type="GO" id="GO:0016020">
    <property type="term" value="C:membrane"/>
    <property type="evidence" value="ECO:0007669"/>
    <property type="project" value="UniProtKB-SubCell"/>
</dbReference>
<dbReference type="EMBL" id="QYUQ01000002">
    <property type="protein sequence ID" value="RJG00429.1"/>
    <property type="molecule type" value="Genomic_DNA"/>
</dbReference>
<dbReference type="SUPFAM" id="SSF103481">
    <property type="entry name" value="Multidrug resistance efflux transporter EmrE"/>
    <property type="match status" value="2"/>
</dbReference>
<dbReference type="OrthoDB" id="9809509at2"/>
<feature type="transmembrane region" description="Helical" evidence="6">
    <location>
        <begin position="225"/>
        <end position="247"/>
    </location>
</feature>
<dbReference type="InterPro" id="IPR000620">
    <property type="entry name" value="EamA_dom"/>
</dbReference>
<protein>
    <submittedName>
        <fullName evidence="8">DMT family transporter</fullName>
    </submittedName>
</protein>
<comment type="caution">
    <text evidence="8">The sequence shown here is derived from an EMBL/GenBank/DDBJ whole genome shotgun (WGS) entry which is preliminary data.</text>
</comment>
<dbReference type="PANTHER" id="PTHR32322:SF2">
    <property type="entry name" value="EAMA DOMAIN-CONTAINING PROTEIN"/>
    <property type="match status" value="1"/>
</dbReference>
<feature type="transmembrane region" description="Helical" evidence="6">
    <location>
        <begin position="189"/>
        <end position="210"/>
    </location>
</feature>
<sequence length="303" mass="32557">MTHTLETPKGVSPESSSWIKFAPATFVGLWATGFIGGKLGLPYAEPLTFLLIRFIAVLLILVPIAYFMKAPWPARRVDYAHTAVAGLLLHAGYLGGVFSAIHHGMSAGVVSLIVGLQPVLTAILAAVWFKDKVTRIQWIGLTLGFIGVALVVSGKSSLGNADIASYALALLALLSITFGTLYQKRFCPNLNLLSGTAIQFAACALLYLLLAPNLETMQVQWTGQFIFALSWLVIVLSIASIMLLYMLIRRGAATRVTSLFYMVPPATAVMAWLIFGESMTGWALIGMAICGLGVLLVVRQPKG</sequence>